<evidence type="ECO:0000313" key="2">
    <source>
        <dbReference type="Proteomes" id="UP001158986"/>
    </source>
</evidence>
<dbReference type="Proteomes" id="UP001158986">
    <property type="component" value="Unassembled WGS sequence"/>
</dbReference>
<comment type="caution">
    <text evidence="1">The sequence shown here is derived from an EMBL/GenBank/DDBJ whole genome shotgun (WGS) entry which is preliminary data.</text>
</comment>
<keyword evidence="2" id="KW-1185">Reference proteome</keyword>
<dbReference type="EMBL" id="CAKLCB010000244">
    <property type="protein sequence ID" value="CAH0517516.1"/>
    <property type="molecule type" value="Genomic_DNA"/>
</dbReference>
<protein>
    <recommendedName>
        <fullName evidence="3">CCHC-type domain-containing protein</fullName>
    </recommendedName>
</protein>
<sequence length="184" mass="21010">MEVDKFDDKEGDNLMLCFRQVESAMFIADITYEPYEICRWLSQTVDIHMWCITARYFFPHGKRELTEYVQELKTLIASMVIDPMPEAVTVTIFMEGFRVGVARTEVFQVNPSSFEEAVVGAWNAETNFKAARPATYNYSSDGSVPMDCSQVEDAEAELQDAEQQIVRRCYICKSTGYLMAKCPA</sequence>
<evidence type="ECO:0000313" key="1">
    <source>
        <dbReference type="EMBL" id="CAH0517516.1"/>
    </source>
</evidence>
<name>A0ABN8CZ65_9STRA</name>
<evidence type="ECO:0008006" key="3">
    <source>
        <dbReference type="Google" id="ProtNLM"/>
    </source>
</evidence>
<gene>
    <name evidence="1" type="ORF">PBS001_LOCUS4125</name>
</gene>
<accession>A0ABN8CZ65</accession>
<organism evidence="1 2">
    <name type="scientific">Peronospora belbahrii</name>
    <dbReference type="NCBI Taxonomy" id="622444"/>
    <lineage>
        <taxon>Eukaryota</taxon>
        <taxon>Sar</taxon>
        <taxon>Stramenopiles</taxon>
        <taxon>Oomycota</taxon>
        <taxon>Peronosporomycetes</taxon>
        <taxon>Peronosporales</taxon>
        <taxon>Peronosporaceae</taxon>
        <taxon>Peronospora</taxon>
    </lineage>
</organism>
<proteinExistence type="predicted"/>
<reference evidence="1 2" key="1">
    <citation type="submission" date="2021-11" db="EMBL/GenBank/DDBJ databases">
        <authorList>
            <person name="Islam A."/>
            <person name="Islam S."/>
            <person name="Flora M.S."/>
            <person name="Rahman M."/>
            <person name="Ziaur R.M."/>
            <person name="Epstein J.H."/>
            <person name="Hassan M."/>
            <person name="Klassen M."/>
            <person name="Woodard K."/>
            <person name="Webb A."/>
            <person name="Webby R.J."/>
            <person name="El Zowalaty M.E."/>
        </authorList>
    </citation>
    <scope>NUCLEOTIDE SEQUENCE [LARGE SCALE GENOMIC DNA]</scope>
    <source>
        <strain evidence="1">Pbs1</strain>
    </source>
</reference>